<proteinExistence type="predicted"/>
<evidence type="ECO:0000313" key="1">
    <source>
        <dbReference type="EMBL" id="MCU7693093.1"/>
    </source>
</evidence>
<accession>A0AAE3IJU9</accession>
<comment type="caution">
    <text evidence="1">The sequence shown here is derived from an EMBL/GenBank/DDBJ whole genome shotgun (WGS) entry which is preliminary data.</text>
</comment>
<reference evidence="1" key="1">
    <citation type="submission" date="2022-10" db="EMBL/GenBank/DDBJ databases">
        <authorList>
            <person name="Kim H.S."/>
            <person name="Kim J.-S."/>
            <person name="Suh M.K."/>
            <person name="Eom M.K."/>
            <person name="Lee J.-S."/>
        </authorList>
    </citation>
    <scope>NUCLEOTIDE SEQUENCE</scope>
    <source>
        <strain evidence="1">LIP-5</strain>
    </source>
</reference>
<dbReference type="AlphaFoldDB" id="A0AAE3IJU9"/>
<organism evidence="1 2">
    <name type="scientific">Haoranjiania flava</name>
    <dbReference type="NCBI Taxonomy" id="1856322"/>
    <lineage>
        <taxon>Bacteria</taxon>
        <taxon>Pseudomonadati</taxon>
        <taxon>Bacteroidota</taxon>
        <taxon>Chitinophagia</taxon>
        <taxon>Chitinophagales</taxon>
        <taxon>Chitinophagaceae</taxon>
        <taxon>Haoranjiania</taxon>
    </lineage>
</organism>
<protein>
    <submittedName>
        <fullName evidence="1">6-bladed beta-propeller</fullName>
    </submittedName>
</protein>
<evidence type="ECO:0000313" key="2">
    <source>
        <dbReference type="Proteomes" id="UP001209317"/>
    </source>
</evidence>
<dbReference type="Proteomes" id="UP001209317">
    <property type="component" value="Unassembled WGS sequence"/>
</dbReference>
<sequence>MTPSAFYAQEVQKIRIDPAQAFGGTVSEYFDSIEYILLETTKESLFGDINQMVITDRNIVIYDIDTRTVLFFTIHGKYIRKVSVKNAEYLFLSYNKDGNINISMALKNDKGSNLVEHIYSTKGLKIEQTNSFSSKDGLVEIDNDHFLGFSSCRFSKSQNPKDSTYYLLNIYKGDNIYKSFLPYNQKRQAGFCRIGGVMNMNPRSLRIFDKSVYISTPYEHLVYKVTKDTAIKMFQFIFPAKRSISSDILNSDNLQLIDSVEQQVSRNDIGIINNVINIGYHENKLLFKIVPQKYIQTLGSTSTRQYNFMYDPVSTKLVSMERLTPDTQNFFLPIIGNGTMVTFDGLYFYKGVFYTPISSLSMFEAYEQNKFRNPQYPISLQEYFKTQNSKSNPVIVKMKLK</sequence>
<dbReference type="RefSeq" id="WP_263036581.1">
    <property type="nucleotide sequence ID" value="NZ_JAOTPL010000001.1"/>
</dbReference>
<name>A0AAE3IJU9_9BACT</name>
<dbReference type="EMBL" id="JAOTPL010000001">
    <property type="protein sequence ID" value="MCU7693093.1"/>
    <property type="molecule type" value="Genomic_DNA"/>
</dbReference>
<keyword evidence="2" id="KW-1185">Reference proteome</keyword>
<dbReference type="Pfam" id="PF17170">
    <property type="entry name" value="DUF5128"/>
    <property type="match status" value="1"/>
</dbReference>
<gene>
    <name evidence="1" type="ORF">OD355_01035</name>
</gene>